<protein>
    <submittedName>
        <fullName evidence="2">Uncharacterized protein</fullName>
    </submittedName>
</protein>
<dbReference type="GO" id="GO:0003677">
    <property type="term" value="F:DNA binding"/>
    <property type="evidence" value="ECO:0007669"/>
    <property type="project" value="InterPro"/>
</dbReference>
<dbReference type="InterPro" id="IPR013762">
    <property type="entry name" value="Integrase-like_cat_sf"/>
</dbReference>
<evidence type="ECO:0000256" key="1">
    <source>
        <dbReference type="SAM" id="MobiDB-lite"/>
    </source>
</evidence>
<gene>
    <name evidence="2" type="ORF">P3T76_010736</name>
</gene>
<feature type="region of interest" description="Disordered" evidence="1">
    <location>
        <begin position="377"/>
        <end position="415"/>
    </location>
</feature>
<feature type="compositionally biased region" description="Basic and acidic residues" evidence="1">
    <location>
        <begin position="377"/>
        <end position="396"/>
    </location>
</feature>
<reference evidence="2" key="1">
    <citation type="submission" date="2023-08" db="EMBL/GenBank/DDBJ databases">
        <title>Reference Genome Resource for the Citrus Pathogen Phytophthora citrophthora.</title>
        <authorList>
            <person name="Moller H."/>
            <person name="Coetzee B."/>
            <person name="Rose L.J."/>
            <person name="Van Niekerk J.M."/>
        </authorList>
    </citation>
    <scope>NUCLEOTIDE SEQUENCE</scope>
    <source>
        <strain evidence="2">STE-U-9442</strain>
    </source>
</reference>
<evidence type="ECO:0000313" key="3">
    <source>
        <dbReference type="Proteomes" id="UP001259832"/>
    </source>
</evidence>
<dbReference type="Proteomes" id="UP001259832">
    <property type="component" value="Unassembled WGS sequence"/>
</dbReference>
<sequence length="548" mass="61096">MLKEGLKKMMLYLYNNARSSSDYQEAALLYLLWYLFGRASDLSLVRKQNLSVDTAEVFFIRFIRMKTAEEQGLSLFPDADFVSCPLHAIAVALITQVASCDDLIDNLPAVQVTAAVNLTPATPLLEILNNPEDFAILAAPAAPTASDTTAPTICAHVNRVLDRVMVAAGVAGTLTSHSFRRGGAQHVNSCDELTQHWIFDRDAWKMSTTNKGFNYIFNTSREDHKVSKALSGYDTQCEVKALNLAPFDAETQLKIGGVQRILFTACYKLESSKYNISQQVADVLTAYLIMHFPLMKKLREDGLAVRRMEAAVEHAGSSVAELLSWSSHLATFVDTKRMSHQAQADQPRKEPTNESKIIDHQRSVIDQLMEHIKRQDERVDGLEAKMEGKPAQDRSNKRQHQPSQDQEKPKRRRGSVTHLHATWFAWYAQVPRLWLVPVSKQQKSDAKLQVAFMKLFLRDGFILDDTASGYSDHVLSLGKQTEAAVLAFLAENKATSRGSGAVLKHLRALHRSGALNAMIGRHQRLLQTTAIKDPAPGYTQNILVIGSQ</sequence>
<dbReference type="GO" id="GO:0015074">
    <property type="term" value="P:DNA integration"/>
    <property type="evidence" value="ECO:0007669"/>
    <property type="project" value="InterPro"/>
</dbReference>
<feature type="compositionally biased region" description="Basic and acidic residues" evidence="1">
    <location>
        <begin position="346"/>
        <end position="359"/>
    </location>
</feature>
<dbReference type="EMBL" id="JASMQC010000023">
    <property type="protein sequence ID" value="KAK1935511.1"/>
    <property type="molecule type" value="Genomic_DNA"/>
</dbReference>
<feature type="region of interest" description="Disordered" evidence="1">
    <location>
        <begin position="336"/>
        <end position="359"/>
    </location>
</feature>
<dbReference type="Gene3D" id="1.10.443.10">
    <property type="entry name" value="Intergrase catalytic core"/>
    <property type="match status" value="1"/>
</dbReference>
<name>A0AAD9LGJ4_9STRA</name>
<proteinExistence type="predicted"/>
<dbReference type="AlphaFoldDB" id="A0AAD9LGJ4"/>
<accession>A0AAD9LGJ4</accession>
<evidence type="ECO:0000313" key="2">
    <source>
        <dbReference type="EMBL" id="KAK1935511.1"/>
    </source>
</evidence>
<keyword evidence="3" id="KW-1185">Reference proteome</keyword>
<dbReference type="GO" id="GO:0006310">
    <property type="term" value="P:DNA recombination"/>
    <property type="evidence" value="ECO:0007669"/>
    <property type="project" value="InterPro"/>
</dbReference>
<organism evidence="2 3">
    <name type="scientific">Phytophthora citrophthora</name>
    <dbReference type="NCBI Taxonomy" id="4793"/>
    <lineage>
        <taxon>Eukaryota</taxon>
        <taxon>Sar</taxon>
        <taxon>Stramenopiles</taxon>
        <taxon>Oomycota</taxon>
        <taxon>Peronosporomycetes</taxon>
        <taxon>Peronosporales</taxon>
        <taxon>Peronosporaceae</taxon>
        <taxon>Phytophthora</taxon>
    </lineage>
</organism>
<comment type="caution">
    <text evidence="2">The sequence shown here is derived from an EMBL/GenBank/DDBJ whole genome shotgun (WGS) entry which is preliminary data.</text>
</comment>